<evidence type="ECO:0000256" key="1">
    <source>
        <dbReference type="ARBA" id="ARBA00005964"/>
    </source>
</evidence>
<comment type="similarity">
    <text evidence="1 3">Belongs to the type-B carboxylesterase/lipase family.</text>
</comment>
<dbReference type="InterPro" id="IPR050654">
    <property type="entry name" value="AChE-related_enzymes"/>
</dbReference>
<dbReference type="InterPro" id="IPR019826">
    <property type="entry name" value="Carboxylesterase_B_AS"/>
</dbReference>
<proteinExistence type="inferred from homology"/>
<evidence type="ECO:0000259" key="4">
    <source>
        <dbReference type="Pfam" id="PF00135"/>
    </source>
</evidence>
<dbReference type="SUPFAM" id="SSF53474">
    <property type="entry name" value="alpha/beta-Hydrolases"/>
    <property type="match status" value="1"/>
</dbReference>
<dbReference type="GO" id="GO:0052689">
    <property type="term" value="F:carboxylic ester hydrolase activity"/>
    <property type="evidence" value="ECO:0007669"/>
    <property type="project" value="TreeGrafter"/>
</dbReference>
<dbReference type="PROSITE" id="PS00122">
    <property type="entry name" value="CARBOXYLESTERASE_B_1"/>
    <property type="match status" value="1"/>
</dbReference>
<dbReference type="EMBL" id="MU004232">
    <property type="protein sequence ID" value="KAF2671560.1"/>
    <property type="molecule type" value="Genomic_DNA"/>
</dbReference>
<keyword evidence="2 3" id="KW-0378">Hydrolase</keyword>
<dbReference type="InterPro" id="IPR019819">
    <property type="entry name" value="Carboxylesterase_B_CS"/>
</dbReference>
<dbReference type="Pfam" id="PF00135">
    <property type="entry name" value="COesterase"/>
    <property type="match status" value="1"/>
</dbReference>
<dbReference type="AlphaFoldDB" id="A0A6A6UIE1"/>
<evidence type="ECO:0000313" key="5">
    <source>
        <dbReference type="EMBL" id="KAF2671560.1"/>
    </source>
</evidence>
<name>A0A6A6UIE1_9PEZI</name>
<organism evidence="5 6">
    <name type="scientific">Microthyrium microscopicum</name>
    <dbReference type="NCBI Taxonomy" id="703497"/>
    <lineage>
        <taxon>Eukaryota</taxon>
        <taxon>Fungi</taxon>
        <taxon>Dikarya</taxon>
        <taxon>Ascomycota</taxon>
        <taxon>Pezizomycotina</taxon>
        <taxon>Dothideomycetes</taxon>
        <taxon>Dothideomycetes incertae sedis</taxon>
        <taxon>Microthyriales</taxon>
        <taxon>Microthyriaceae</taxon>
        <taxon>Microthyrium</taxon>
    </lineage>
</organism>
<dbReference type="PANTHER" id="PTHR43918:SF4">
    <property type="entry name" value="CARBOXYLIC ESTER HYDROLASE"/>
    <property type="match status" value="1"/>
</dbReference>
<accession>A0A6A6UIE1</accession>
<dbReference type="EC" id="3.1.1.-" evidence="3"/>
<sequence>MRVNHLLGSLSIAARGTLYQQPSATIDSGVVIGVSVTLPNSTVAVNQFLGIPFADSPPERFSPPELPDSWDQPLLTTAWKPACIQEFVYPEASRNFTEIVFNNPPPEESEDCLYLNVYAPSTPAPTGGRAVMYWIFGGSLEFGNAGSIYYNGSAFAAYEDVIVVTSNYRTNVFGFPNSPEIPDDEKNVGFLDQRAGLDWVQRNIAAFGGSPEKVTIFGESAGAFSIDALLTSYPNGSHPPFRAAILESGQISYRPEVWTPSTEEWHNLSMALNCTEGSELECVRAAPAATIKSIIEHQELIFDPIVDNKTVVAHPALAREAGLIANIPTLIGSNAQEGRVFVVGIDNITDFYEEYFGPFPQLWPLLDEAYPIGKDGLDTPYLQASQILTEVYFQCPAALFANASVEVGIPSWRYYYNASFPNAQPVPGFDLGVYHASELSLVFNTFPLNTSTTQEIELGSYMRHAWASFAKDPLGGPGWKEVAARSASTNASILDLGDLGADGSGGLVAIDPQVVDYRCGIFKPTIACNGG</sequence>
<dbReference type="InterPro" id="IPR029058">
    <property type="entry name" value="AB_hydrolase_fold"/>
</dbReference>
<dbReference type="Proteomes" id="UP000799302">
    <property type="component" value="Unassembled WGS sequence"/>
</dbReference>
<dbReference type="OrthoDB" id="408631at2759"/>
<dbReference type="PANTHER" id="PTHR43918">
    <property type="entry name" value="ACETYLCHOLINESTERASE"/>
    <property type="match status" value="1"/>
</dbReference>
<keyword evidence="6" id="KW-1185">Reference proteome</keyword>
<dbReference type="Gene3D" id="3.40.50.1820">
    <property type="entry name" value="alpha/beta hydrolase"/>
    <property type="match status" value="1"/>
</dbReference>
<dbReference type="InterPro" id="IPR002018">
    <property type="entry name" value="CarbesteraseB"/>
</dbReference>
<feature type="domain" description="Carboxylesterase type B" evidence="4">
    <location>
        <begin position="21"/>
        <end position="472"/>
    </location>
</feature>
<evidence type="ECO:0000256" key="3">
    <source>
        <dbReference type="RuleBase" id="RU361235"/>
    </source>
</evidence>
<protein>
    <recommendedName>
        <fullName evidence="3">Carboxylic ester hydrolase</fullName>
        <ecNumber evidence="3">3.1.1.-</ecNumber>
    </recommendedName>
</protein>
<evidence type="ECO:0000256" key="2">
    <source>
        <dbReference type="ARBA" id="ARBA00022801"/>
    </source>
</evidence>
<gene>
    <name evidence="5" type="ORF">BT63DRAFT_437566</name>
</gene>
<evidence type="ECO:0000313" key="6">
    <source>
        <dbReference type="Proteomes" id="UP000799302"/>
    </source>
</evidence>
<dbReference type="PROSITE" id="PS00941">
    <property type="entry name" value="CARBOXYLESTERASE_B_2"/>
    <property type="match status" value="1"/>
</dbReference>
<reference evidence="5" key="1">
    <citation type="journal article" date="2020" name="Stud. Mycol.">
        <title>101 Dothideomycetes genomes: a test case for predicting lifestyles and emergence of pathogens.</title>
        <authorList>
            <person name="Haridas S."/>
            <person name="Albert R."/>
            <person name="Binder M."/>
            <person name="Bloem J."/>
            <person name="Labutti K."/>
            <person name="Salamov A."/>
            <person name="Andreopoulos B."/>
            <person name="Baker S."/>
            <person name="Barry K."/>
            <person name="Bills G."/>
            <person name="Bluhm B."/>
            <person name="Cannon C."/>
            <person name="Castanera R."/>
            <person name="Culley D."/>
            <person name="Daum C."/>
            <person name="Ezra D."/>
            <person name="Gonzalez J."/>
            <person name="Henrissat B."/>
            <person name="Kuo A."/>
            <person name="Liang C."/>
            <person name="Lipzen A."/>
            <person name="Lutzoni F."/>
            <person name="Magnuson J."/>
            <person name="Mondo S."/>
            <person name="Nolan M."/>
            <person name="Ohm R."/>
            <person name="Pangilinan J."/>
            <person name="Park H.-J."/>
            <person name="Ramirez L."/>
            <person name="Alfaro M."/>
            <person name="Sun H."/>
            <person name="Tritt A."/>
            <person name="Yoshinaga Y."/>
            <person name="Zwiers L.-H."/>
            <person name="Turgeon B."/>
            <person name="Goodwin S."/>
            <person name="Spatafora J."/>
            <person name="Crous P."/>
            <person name="Grigoriev I."/>
        </authorList>
    </citation>
    <scope>NUCLEOTIDE SEQUENCE</scope>
    <source>
        <strain evidence="5">CBS 115976</strain>
    </source>
</reference>